<feature type="region of interest" description="Disordered" evidence="1">
    <location>
        <begin position="704"/>
        <end position="724"/>
    </location>
</feature>
<sequence>MKKKKWIKPFAIGASLLAVTGAVAPLAVMLSSCSSTATVQDYSYQPETKVLSLNSTLLFPDENVFYGYQQIKFDTKAQFTNGKTPFNLITAINKALPDNKFFNAYSVPEYDKVNFPNGNTLTIPVVTSDATKNIPVNQIVIHFPKVKNVQYVQPILVQASKFFQGISMSEVSTYSAQQIIASLGQSIIPVGTVIDENDKQIINNSKNQELVYKIFIPNSGISYLILNFNPIIVPEVEPQFNIANLKIQNDWKKIINWSPELPSMISYKTIDNSTNSVNMLLKPVLATYNDAIHGENVINKFNQVYFGNGTTYNKHLNLDNLNLDVDYFLKTYTSSVVTSWAGQNILNSQVYTGSNLTVNDQNQINGNIVWQLQNLSGSTQTFTLPNNLASLTIQPKQTVSLVIGFHNSEVSPYLVQNKNANNQAYLTTAFSNLSINVMVNDITQYANNWVQPLNLFEYSYALKTLVNNVVAGTTYLQAAPILNNAMNNLTATNLNQIVADSLQVKLDKMNIFTRGVQGIATSWANNPTIADWLQSLSPYLYDILIVLTDNKPLSALISNIFSPRPVSNFIFFNWKNLVDLLNEIHVPGFEKQIESFSKLIQQIGESNKTLPEMEKWVKNVGALYSTLEKLFSTNESLAWVIPMLKHAMFTLQTNPSIIDFVFENLPVILQTFSKPEFGNKQVRDIFIAIGKWVTELIKYADKVNGTDSKPTPEPPTPPGEVSSQMGLNKVFMNIRTLDPALDANQSNYVSLFTYLSQAIPGKASQILKMIGSVFDAISYSGLSAASIKQLVDSFFNVEVGTQKTTLADMLTDNIIATVNKDNFTYNKGNKSVTLDQSWRLAFKQTVSWNFMPLVNFLNSIRIATDKIIGFNGKPLDLNNLVGPNGKKINLSPEVQSIIKVALKTINQGGLGNVLAPAKLVVSPFNSVNLTYTANNSQVYPYVNANGQVQYRYLVNKFMSVDSSHILKDSVGNNVFVLGDLWKNMIKVIMANISTSNNFNYSEWIYSQPIATTIKNFVSNGSLWNVTIEENSMKKKFKTYLEAMIKSNVTWTAKGPNGEKTMTYTQPKDLDHEINQYFKFGSAFHNSNYPFINYSTDLSSVLLTIRGTDVYLYKFSINFSVPTLYTNSWGICKLTNNLSWIIPVPTGKISFK</sequence>
<evidence type="ECO:0000313" key="3">
    <source>
        <dbReference type="EMBL" id="GAA5414903.1"/>
    </source>
</evidence>
<dbReference type="PROSITE" id="PS51257">
    <property type="entry name" value="PROKAR_LIPOPROTEIN"/>
    <property type="match status" value="1"/>
</dbReference>
<dbReference type="EMBL" id="BAABQM010000004">
    <property type="protein sequence ID" value="GAA5414903.1"/>
    <property type="molecule type" value="Genomic_DNA"/>
</dbReference>
<organism evidence="3 4">
    <name type="scientific">Ureaplasma ceti</name>
    <dbReference type="NCBI Taxonomy" id="3119530"/>
    <lineage>
        <taxon>Bacteria</taxon>
        <taxon>Bacillati</taxon>
        <taxon>Mycoplasmatota</taxon>
        <taxon>Mycoplasmoidales</taxon>
        <taxon>Mycoplasmoidaceae</taxon>
        <taxon>Ureaplasma</taxon>
    </lineage>
</organism>
<evidence type="ECO:0000256" key="2">
    <source>
        <dbReference type="SAM" id="SignalP"/>
    </source>
</evidence>
<gene>
    <name evidence="3" type="ORF">UREOM_6140</name>
</gene>
<proteinExistence type="predicted"/>
<evidence type="ECO:0000256" key="1">
    <source>
        <dbReference type="SAM" id="MobiDB-lite"/>
    </source>
</evidence>
<keyword evidence="4" id="KW-1185">Reference proteome</keyword>
<dbReference type="Proteomes" id="UP001449582">
    <property type="component" value="Unassembled WGS sequence"/>
</dbReference>
<feature type="signal peptide" evidence="2">
    <location>
        <begin position="1"/>
        <end position="37"/>
    </location>
</feature>
<dbReference type="RefSeq" id="WP_353290063.1">
    <property type="nucleotide sequence ID" value="NZ_BAABQM010000004.1"/>
</dbReference>
<evidence type="ECO:0008006" key="5">
    <source>
        <dbReference type="Google" id="ProtNLM"/>
    </source>
</evidence>
<accession>A0ABP9U6E1</accession>
<name>A0ABP9U6E1_9BACT</name>
<feature type="chain" id="PRO_5045984081" description="Lipoprotein" evidence="2">
    <location>
        <begin position="38"/>
        <end position="1151"/>
    </location>
</feature>
<evidence type="ECO:0000313" key="4">
    <source>
        <dbReference type="Proteomes" id="UP001449582"/>
    </source>
</evidence>
<reference evidence="3" key="1">
    <citation type="submission" date="2024-02" db="EMBL/GenBank/DDBJ databases">
        <title>Draft genome sequence of new strains in genus Ureaplasma.</title>
        <authorList>
            <person name="Nakajima Y."/>
            <person name="Segawa T."/>
        </authorList>
    </citation>
    <scope>NUCLEOTIDE SEQUENCE [LARGE SCALE GENOMIC DNA]</scope>
    <source>
        <strain evidence="3">OM1</strain>
    </source>
</reference>
<keyword evidence="2" id="KW-0732">Signal</keyword>
<comment type="caution">
    <text evidence="3">The sequence shown here is derived from an EMBL/GenBank/DDBJ whole genome shotgun (WGS) entry which is preliminary data.</text>
</comment>
<protein>
    <recommendedName>
        <fullName evidence="5">Lipoprotein</fullName>
    </recommendedName>
</protein>